<comment type="caution">
    <text evidence="10">The sequence shown here is derived from an EMBL/GenBank/DDBJ whole genome shotgun (WGS) entry which is preliminary data.</text>
</comment>
<feature type="region of interest" description="Disordered" evidence="7">
    <location>
        <begin position="541"/>
        <end position="570"/>
    </location>
</feature>
<feature type="region of interest" description="Disordered" evidence="7">
    <location>
        <begin position="656"/>
        <end position="720"/>
    </location>
</feature>
<evidence type="ECO:0000256" key="7">
    <source>
        <dbReference type="SAM" id="MobiDB-lite"/>
    </source>
</evidence>
<feature type="transmembrane region" description="Helical" evidence="8">
    <location>
        <begin position="194"/>
        <end position="213"/>
    </location>
</feature>
<feature type="transmembrane region" description="Helical" evidence="8">
    <location>
        <begin position="90"/>
        <end position="110"/>
    </location>
</feature>
<dbReference type="EMBL" id="BJWK01000002">
    <property type="protein sequence ID" value="GEM07047.1"/>
    <property type="molecule type" value="Genomic_DNA"/>
</dbReference>
<dbReference type="PANTHER" id="PTHR12266:SF0">
    <property type="entry name" value="MITOCHONDRIAL SODIUM_CALCIUM EXCHANGER PROTEIN"/>
    <property type="match status" value="1"/>
</dbReference>
<evidence type="ECO:0000256" key="3">
    <source>
        <dbReference type="ARBA" id="ARBA00022448"/>
    </source>
</evidence>
<evidence type="ECO:0000256" key="6">
    <source>
        <dbReference type="ARBA" id="ARBA00023136"/>
    </source>
</evidence>
<keyword evidence="4 8" id="KW-0812">Transmembrane</keyword>
<accession>A0A511K9I8</accession>
<feature type="compositionally biased region" description="Pro residues" evidence="7">
    <location>
        <begin position="318"/>
        <end position="328"/>
    </location>
</feature>
<feature type="transmembrane region" description="Helical" evidence="8">
    <location>
        <begin position="807"/>
        <end position="825"/>
    </location>
</feature>
<dbReference type="GO" id="GO:0008324">
    <property type="term" value="F:monoatomic cation transmembrane transporter activity"/>
    <property type="evidence" value="ECO:0007669"/>
    <property type="project" value="TreeGrafter"/>
</dbReference>
<dbReference type="InterPro" id="IPR044880">
    <property type="entry name" value="NCX_ion-bd_dom_sf"/>
</dbReference>
<comment type="subcellular location">
    <subcellularLocation>
        <location evidence="1">Membrane</location>
        <topology evidence="1">Multi-pass membrane protein</topology>
    </subcellularLocation>
</comment>
<feature type="transmembrane region" description="Helical" evidence="8">
    <location>
        <begin position="219"/>
        <end position="242"/>
    </location>
</feature>
<reference evidence="10 11" key="1">
    <citation type="submission" date="2019-07" db="EMBL/GenBank/DDBJ databases">
        <title>Rhodotorula toruloides NBRC10032 genome sequencing.</title>
        <authorList>
            <person name="Shida Y."/>
            <person name="Takaku H."/>
            <person name="Ogasawara W."/>
            <person name="Mori K."/>
        </authorList>
    </citation>
    <scope>NUCLEOTIDE SEQUENCE [LARGE SCALE GENOMIC DNA]</scope>
    <source>
        <strain evidence="10 11">NBRC10032</strain>
    </source>
</reference>
<feature type="compositionally biased region" description="Polar residues" evidence="7">
    <location>
        <begin position="708"/>
        <end position="718"/>
    </location>
</feature>
<comment type="similarity">
    <text evidence="2">Belongs to the Ca(2+):cation antiporter (CaCA) (TC 2.A.19) family.</text>
</comment>
<dbReference type="Proteomes" id="UP000321518">
    <property type="component" value="Unassembled WGS sequence"/>
</dbReference>
<feature type="region of interest" description="Disordered" evidence="7">
    <location>
        <begin position="472"/>
        <end position="511"/>
    </location>
</feature>
<feature type="transmembrane region" description="Helical" evidence="8">
    <location>
        <begin position="15"/>
        <end position="33"/>
    </location>
</feature>
<evidence type="ECO:0000256" key="4">
    <source>
        <dbReference type="ARBA" id="ARBA00022692"/>
    </source>
</evidence>
<feature type="transmembrane region" description="Helical" evidence="8">
    <location>
        <begin position="837"/>
        <end position="855"/>
    </location>
</feature>
<feature type="transmembrane region" description="Helical" evidence="8">
    <location>
        <begin position="161"/>
        <end position="182"/>
    </location>
</feature>
<keyword evidence="5 8" id="KW-1133">Transmembrane helix</keyword>
<dbReference type="OrthoDB" id="407410at2759"/>
<evidence type="ECO:0000259" key="9">
    <source>
        <dbReference type="Pfam" id="PF01699"/>
    </source>
</evidence>
<gene>
    <name evidence="10" type="ORF">Rt10032_c02g1064</name>
</gene>
<dbReference type="Pfam" id="PF01699">
    <property type="entry name" value="Na_Ca_ex"/>
    <property type="match status" value="2"/>
</dbReference>
<proteinExistence type="inferred from homology"/>
<dbReference type="InterPro" id="IPR051359">
    <property type="entry name" value="CaCA_antiporter"/>
</dbReference>
<dbReference type="AlphaFoldDB" id="A0A511K9I8"/>
<feature type="region of interest" description="Disordered" evidence="7">
    <location>
        <begin position="282"/>
        <end position="367"/>
    </location>
</feature>
<evidence type="ECO:0000256" key="1">
    <source>
        <dbReference type="ARBA" id="ARBA00004141"/>
    </source>
</evidence>
<dbReference type="Gene3D" id="1.20.1420.30">
    <property type="entry name" value="NCX, central ion-binding region"/>
    <property type="match status" value="2"/>
</dbReference>
<dbReference type="PANTHER" id="PTHR12266">
    <property type="entry name" value="NA+/CA2+ K+ INDEPENDENT EXCHANGER"/>
    <property type="match status" value="1"/>
</dbReference>
<evidence type="ECO:0000256" key="5">
    <source>
        <dbReference type="ARBA" id="ARBA00022989"/>
    </source>
</evidence>
<feature type="transmembrane region" description="Helical" evidence="8">
    <location>
        <begin position="943"/>
        <end position="965"/>
    </location>
</feature>
<organism evidence="10 11">
    <name type="scientific">Rhodotorula toruloides</name>
    <name type="common">Yeast</name>
    <name type="synonym">Rhodosporidium toruloides</name>
    <dbReference type="NCBI Taxonomy" id="5286"/>
    <lineage>
        <taxon>Eukaryota</taxon>
        <taxon>Fungi</taxon>
        <taxon>Dikarya</taxon>
        <taxon>Basidiomycota</taxon>
        <taxon>Pucciniomycotina</taxon>
        <taxon>Microbotryomycetes</taxon>
        <taxon>Sporidiobolales</taxon>
        <taxon>Sporidiobolaceae</taxon>
        <taxon>Rhodotorula</taxon>
    </lineage>
</organism>
<evidence type="ECO:0000256" key="2">
    <source>
        <dbReference type="ARBA" id="ARBA00008170"/>
    </source>
</evidence>
<feature type="region of interest" description="Disordered" evidence="7">
    <location>
        <begin position="438"/>
        <end position="458"/>
    </location>
</feature>
<feature type="domain" description="Sodium/calcium exchanger membrane region" evidence="9">
    <location>
        <begin position="841"/>
        <end position="990"/>
    </location>
</feature>
<dbReference type="InterPro" id="IPR004837">
    <property type="entry name" value="NaCa_Exmemb"/>
</dbReference>
<dbReference type="GO" id="GO:0016020">
    <property type="term" value="C:membrane"/>
    <property type="evidence" value="ECO:0007669"/>
    <property type="project" value="UniProtKB-SubCell"/>
</dbReference>
<feature type="transmembrane region" description="Helical" evidence="8">
    <location>
        <begin position="977"/>
        <end position="997"/>
    </location>
</feature>
<feature type="transmembrane region" description="Helical" evidence="8">
    <location>
        <begin position="904"/>
        <end position="931"/>
    </location>
</feature>
<name>A0A511K9I8_RHOTO</name>
<feature type="domain" description="Sodium/calcium exchanger membrane region" evidence="9">
    <location>
        <begin position="98"/>
        <end position="236"/>
    </location>
</feature>
<keyword evidence="6 8" id="KW-0472">Membrane</keyword>
<protein>
    <submittedName>
        <fullName evidence="10">Sodium/calcium exchanger membrane protein</fullName>
    </submittedName>
</protein>
<evidence type="ECO:0000256" key="8">
    <source>
        <dbReference type="SAM" id="Phobius"/>
    </source>
</evidence>
<keyword evidence="3" id="KW-0813">Transport</keyword>
<evidence type="ECO:0000313" key="10">
    <source>
        <dbReference type="EMBL" id="GEM07047.1"/>
    </source>
</evidence>
<sequence>MAPSSGSGVRQRHRLYLVLALAVIFNLVCWRAVAPLSSLSSSPRSRLTAVHLAKRTLEGVAEDGRGTDDSDALIDWLTWYTSAAPGGPRVAIFALMVLWLVFLFAFVGICASEFFCPNLSHIATRLGLSESVAGVTFLAFSNGSPDVFSTFAALRNDSGSLAIGELIGAASFIVSVVAGTMALIKPFRVARQTFLRDIGFFSIAVLLTLGILYDSHIHLWEAFLMVGLYIVYVLYVAIGTWWEGRIEAKRNRLREARGEYEHDETEGDIVDGDVEWEDEEGAITLPPSGASTPSLDRSRSYRDGSPAYSSSSIIYHPPGSPFPSPPMTPTFSPSHSRSRATSLSGPAGFNTRPPPTPLLGGGRRRSRSVRPSLLGAIEFRDVVNSLASDRSSAANILSVFGGAHQHHAHSHEVLDEVAEEHEHALEDGLGLGFGGGGVARGRRRALSQPEHRGVLQLGGADDALAERVMADAERRRQRMSLSERRGTWTGRSGTENDDGDERGLIDLSNGVDNPWKDAQSPLIQDDSRIRRVPSILLTTDSGSDTILADHPSSPASLIPSTGEKPKPRSHRRRLVHAWRCALFPSLQSFRSKSIVGKCTALLCVPALLVLNLTLPVVEEPSDEGDASWNGEKPDREGGIDAEAAIEAIGRQLHSPAVAHAHADSHPHPHAHSHSHIGHDNSPSHRLQHIRAEAAEAEAPSPSHAWEEVSTTPLDSPTPSRALATGPLDYFRIISPNRTTGSATATPVLMDEDEGVRRADEGKGARQLSEEELEDLAREHVTRVLTALQCVLGPLFVVSALFVEELRWWYLVAAGLVGLLAATVAYRFFHNSRHPGRLSLCFLGFAIAMVWILMIVNEVVGVLLTLGHIFGISDAILGLTIFAVGNSLGDLVANATVARMGYPTMAIAACFGGPMLNILLGVGLSGTYLILFGPARGQPIHVEMSHTLVVSGVGLFAILVGTLVVVPMNGYRMSKRVGAALIAAWMCVMGINVAVEIWA</sequence>
<evidence type="ECO:0000313" key="11">
    <source>
        <dbReference type="Proteomes" id="UP000321518"/>
    </source>
</evidence>
<dbReference type="GO" id="GO:0006874">
    <property type="term" value="P:intracellular calcium ion homeostasis"/>
    <property type="evidence" value="ECO:0007669"/>
    <property type="project" value="TreeGrafter"/>
</dbReference>